<name>A0A6H1ZBT2_9ZZZZ</name>
<dbReference type="EMBL" id="MT141555">
    <property type="protein sequence ID" value="QJA66443.1"/>
    <property type="molecule type" value="Genomic_DNA"/>
</dbReference>
<evidence type="ECO:0000313" key="4">
    <source>
        <dbReference type="EMBL" id="QJI04636.1"/>
    </source>
</evidence>
<dbReference type="EMBL" id="MT144624">
    <property type="protein sequence ID" value="QJH95623.1"/>
    <property type="molecule type" value="Genomic_DNA"/>
</dbReference>
<gene>
    <name evidence="4" type="ORF">MM415A00105_0028</name>
    <name evidence="2" type="ORF">MM415B00347_0011</name>
    <name evidence="1" type="ORF">TM448A00170_0010</name>
    <name evidence="3" type="ORF">TM448B00479_0032</name>
</gene>
<proteinExistence type="predicted"/>
<dbReference type="AlphaFoldDB" id="A0A6H1ZBT2"/>
<evidence type="ECO:0000313" key="2">
    <source>
        <dbReference type="EMBL" id="QJA66443.1"/>
    </source>
</evidence>
<dbReference type="EMBL" id="MT143983">
    <property type="protein sequence ID" value="QJA44919.1"/>
    <property type="molecule type" value="Genomic_DNA"/>
</dbReference>
<protein>
    <submittedName>
        <fullName evidence="1">Uncharacterized protein</fullName>
    </submittedName>
</protein>
<sequence>MIKIFRLGKFSKRFIVVAWEDKNYHSRFNRIGSRGWIVRLHKLRIVFTVRSIGKREICNFMKYIAKIIK</sequence>
<evidence type="ECO:0000313" key="3">
    <source>
        <dbReference type="EMBL" id="QJH95623.1"/>
    </source>
</evidence>
<reference evidence="1" key="1">
    <citation type="submission" date="2020-03" db="EMBL/GenBank/DDBJ databases">
        <title>The deep terrestrial virosphere.</title>
        <authorList>
            <person name="Holmfeldt K."/>
            <person name="Nilsson E."/>
            <person name="Simone D."/>
            <person name="Lopez-Fernandez M."/>
            <person name="Wu X."/>
            <person name="de Brujin I."/>
            <person name="Lundin D."/>
            <person name="Andersson A."/>
            <person name="Bertilsson S."/>
            <person name="Dopson M."/>
        </authorList>
    </citation>
    <scope>NUCLEOTIDE SEQUENCE</scope>
    <source>
        <strain evidence="4">MM415A00105</strain>
        <strain evidence="2">MM415B00347</strain>
        <strain evidence="1">TM448A00170</strain>
        <strain evidence="3">TM448B00479</strain>
    </source>
</reference>
<dbReference type="EMBL" id="MT145188">
    <property type="protein sequence ID" value="QJI04636.1"/>
    <property type="molecule type" value="Genomic_DNA"/>
</dbReference>
<evidence type="ECO:0000313" key="1">
    <source>
        <dbReference type="EMBL" id="QJA44919.1"/>
    </source>
</evidence>
<accession>A0A6H1ZBT2</accession>
<organism evidence="1">
    <name type="scientific">viral metagenome</name>
    <dbReference type="NCBI Taxonomy" id="1070528"/>
    <lineage>
        <taxon>unclassified sequences</taxon>
        <taxon>metagenomes</taxon>
        <taxon>organismal metagenomes</taxon>
    </lineage>
</organism>